<feature type="transmembrane region" description="Helical" evidence="8">
    <location>
        <begin position="413"/>
        <end position="435"/>
    </location>
</feature>
<evidence type="ECO:0000256" key="3">
    <source>
        <dbReference type="ARBA" id="ARBA00023136"/>
    </source>
</evidence>
<dbReference type="SMART" id="SM00304">
    <property type="entry name" value="HAMP"/>
    <property type="match status" value="1"/>
</dbReference>
<feature type="region of interest" description="Disordered" evidence="7">
    <location>
        <begin position="95"/>
        <end position="117"/>
    </location>
</feature>
<feature type="compositionally biased region" description="Basic and acidic residues" evidence="7">
    <location>
        <begin position="803"/>
        <end position="819"/>
    </location>
</feature>
<evidence type="ECO:0000256" key="1">
    <source>
        <dbReference type="ARBA" id="ARBA00004236"/>
    </source>
</evidence>
<dbReference type="PANTHER" id="PTHR32089">
    <property type="entry name" value="METHYL-ACCEPTING CHEMOTAXIS PROTEIN MCPB"/>
    <property type="match status" value="1"/>
</dbReference>
<keyword evidence="12" id="KW-1185">Reference proteome</keyword>
<evidence type="ECO:0000256" key="2">
    <source>
        <dbReference type="ARBA" id="ARBA00022475"/>
    </source>
</evidence>
<dbReference type="RefSeq" id="WP_204822997.1">
    <property type="nucleotide sequence ID" value="NZ_JBHUGF010000010.1"/>
</dbReference>
<dbReference type="SMART" id="SM00283">
    <property type="entry name" value="MA"/>
    <property type="match status" value="1"/>
</dbReference>
<evidence type="ECO:0000256" key="6">
    <source>
        <dbReference type="PROSITE-ProRule" id="PRU00284"/>
    </source>
</evidence>
<dbReference type="PROSITE" id="PS50885">
    <property type="entry name" value="HAMP"/>
    <property type="match status" value="1"/>
</dbReference>
<dbReference type="InterPro" id="IPR004089">
    <property type="entry name" value="MCPsignal_dom"/>
</dbReference>
<dbReference type="CDD" id="cd18774">
    <property type="entry name" value="PDC2_HK_sensor"/>
    <property type="match status" value="1"/>
</dbReference>
<dbReference type="InterPro" id="IPR003660">
    <property type="entry name" value="HAMP_dom"/>
</dbReference>
<keyword evidence="4 6" id="KW-0807">Transducer</keyword>
<dbReference type="CDD" id="cd06225">
    <property type="entry name" value="HAMP"/>
    <property type="match status" value="1"/>
</dbReference>
<evidence type="ECO:0000259" key="10">
    <source>
        <dbReference type="PROSITE" id="PS50885"/>
    </source>
</evidence>
<feature type="domain" description="HAMP" evidence="10">
    <location>
        <begin position="432"/>
        <end position="484"/>
    </location>
</feature>
<comment type="subcellular location">
    <subcellularLocation>
        <location evidence="1">Cell membrane</location>
    </subcellularLocation>
</comment>
<comment type="caution">
    <text evidence="11">The sequence shown here is derived from an EMBL/GenBank/DDBJ whole genome shotgun (WGS) entry which is preliminary data.</text>
</comment>
<comment type="similarity">
    <text evidence="5">Belongs to the methyl-accepting chemotaxis (MCP) protein family.</text>
</comment>
<evidence type="ECO:0000313" key="11">
    <source>
        <dbReference type="EMBL" id="MFD1989212.1"/>
    </source>
</evidence>
<feature type="domain" description="Methyl-accepting transducer" evidence="9">
    <location>
        <begin position="503"/>
        <end position="753"/>
    </location>
</feature>
<dbReference type="Proteomes" id="UP001597403">
    <property type="component" value="Unassembled WGS sequence"/>
</dbReference>
<dbReference type="Pfam" id="PF00672">
    <property type="entry name" value="HAMP"/>
    <property type="match status" value="1"/>
</dbReference>
<keyword evidence="2" id="KW-1003">Cell membrane</keyword>
<protein>
    <submittedName>
        <fullName evidence="11">Methyl-accepting chemotaxis protein</fullName>
    </submittedName>
</protein>
<keyword evidence="3 8" id="KW-0472">Membrane</keyword>
<evidence type="ECO:0000256" key="5">
    <source>
        <dbReference type="ARBA" id="ARBA00029447"/>
    </source>
</evidence>
<evidence type="ECO:0000313" key="12">
    <source>
        <dbReference type="Proteomes" id="UP001597403"/>
    </source>
</evidence>
<keyword evidence="8" id="KW-1133">Transmembrane helix</keyword>
<dbReference type="Gene3D" id="1.10.287.950">
    <property type="entry name" value="Methyl-accepting chemotaxis protein"/>
    <property type="match status" value="1"/>
</dbReference>
<proteinExistence type="inferred from homology"/>
<name>A0ABW4USI0_9BACL</name>
<evidence type="ECO:0000256" key="7">
    <source>
        <dbReference type="SAM" id="MobiDB-lite"/>
    </source>
</evidence>
<dbReference type="Gene3D" id="3.30.450.20">
    <property type="entry name" value="PAS domain"/>
    <property type="match status" value="1"/>
</dbReference>
<evidence type="ECO:0000256" key="4">
    <source>
        <dbReference type="ARBA" id="ARBA00023224"/>
    </source>
</evidence>
<feature type="compositionally biased region" description="Basic and acidic residues" evidence="7">
    <location>
        <begin position="829"/>
        <end position="852"/>
    </location>
</feature>
<gene>
    <name evidence="11" type="ORF">ACFSGI_04530</name>
</gene>
<keyword evidence="8" id="KW-0812">Transmembrane</keyword>
<accession>A0ABW4USI0</accession>
<reference evidence="12" key="1">
    <citation type="journal article" date="2019" name="Int. J. Syst. Evol. Microbiol.">
        <title>The Global Catalogue of Microorganisms (GCM) 10K type strain sequencing project: providing services to taxonomists for standard genome sequencing and annotation.</title>
        <authorList>
            <consortium name="The Broad Institute Genomics Platform"/>
            <consortium name="The Broad Institute Genome Sequencing Center for Infectious Disease"/>
            <person name="Wu L."/>
            <person name="Ma J."/>
        </authorList>
    </citation>
    <scope>NUCLEOTIDE SEQUENCE [LARGE SCALE GENOMIC DNA]</scope>
    <source>
        <strain evidence="12">CGMCC 1.15067</strain>
    </source>
</reference>
<organism evidence="11 12">
    <name type="scientific">Paenibacillus nicotianae</name>
    <dbReference type="NCBI Taxonomy" id="1526551"/>
    <lineage>
        <taxon>Bacteria</taxon>
        <taxon>Bacillati</taxon>
        <taxon>Bacillota</taxon>
        <taxon>Bacilli</taxon>
        <taxon>Bacillales</taxon>
        <taxon>Paenibacillaceae</taxon>
        <taxon>Paenibacillus</taxon>
    </lineage>
</organism>
<dbReference type="SUPFAM" id="SSF58104">
    <property type="entry name" value="Methyl-accepting chemotaxis protein (MCP) signaling domain"/>
    <property type="match status" value="1"/>
</dbReference>
<sequence length="852" mass="92897">MHTKSKTAVKIMGLLQKKRKTNGKITLPDTKKLEKEQKKQLKRERTGVSKKAKETAQKKWFTQEKKTDTANSSFPSPPVKKARTFPKWAHIPKSPIFSTKSENRSNDPSSPTPRWRGLHPAKSVGIKLFLIFFIAIMLLVVSLGTFSYLTAKSIIKENAALGNEQTIIQTGEKLDVILGQLVNSSTQIFFDPNMQEELLNLSKPGIDDFDKFQAVNAITSNLQNQLNSLDAIDSIYIVPMNKDVNVVGAGVQIPAADDVRNTAWYKELSSGNGVMQWVPTMNMQGTVKNFLFARAVRTTNSSDSFVFVISANSKLIEDQIANVNMGTGGRVDLIGGATNTVIASTNSADIAQPSNYSFLPQLTEKSGRVENSDGQSPILIAYSTLQNSDWKLVGTVPINELVSSAKPILNMTLIFAVIDAVFAILIGMFIIRIIAKPLQNLQQLMRKGAQGKLNVRTKHKSEDEIGQLGAAFNEMMENITNLVKQTNQSAQEVLGTATILSNASKQTATSAKEIAVATEEIANGAGSLALEAERGTELADGIMGQMNKVISANNEMGASAHDVEQASETGVQHMEQLLTRTQTTEDMIRSLGARIDSLQQSTSSVQQVLEVMQNITKQTNILSLNATIEAARAGAAGKGFMVVADEVRKLAEQSRESILMVGKITTNIQQEMEETIKVLHDAYPLFKQQTEAVKDTTTIFESVQGQMSAFVTKLNSVTASINDLSQVQNTMSEAMSNVSAVAEQSSATSQEVASLSNEQHNVSGQLVQLSGQLENVSLDLKETISRFTVDEETAPSSEASLDPAEHDTEEHATEEHATSAEESYSATPDDIHQQPEEHDLPLDTDTESDKKM</sequence>
<feature type="region of interest" description="Disordered" evidence="7">
    <location>
        <begin position="788"/>
        <end position="852"/>
    </location>
</feature>
<evidence type="ECO:0000259" key="9">
    <source>
        <dbReference type="PROSITE" id="PS50111"/>
    </source>
</evidence>
<dbReference type="Pfam" id="PF00015">
    <property type="entry name" value="MCPsignal"/>
    <property type="match status" value="1"/>
</dbReference>
<feature type="transmembrane region" description="Helical" evidence="8">
    <location>
        <begin position="124"/>
        <end position="149"/>
    </location>
</feature>
<feature type="region of interest" description="Disordered" evidence="7">
    <location>
        <begin position="17"/>
        <end position="81"/>
    </location>
</feature>
<evidence type="ECO:0000256" key="8">
    <source>
        <dbReference type="SAM" id="Phobius"/>
    </source>
</evidence>
<dbReference type="PROSITE" id="PS50111">
    <property type="entry name" value="CHEMOTAXIS_TRANSDUC_2"/>
    <property type="match status" value="1"/>
</dbReference>
<dbReference type="EMBL" id="JBHUGF010000010">
    <property type="protein sequence ID" value="MFD1989212.1"/>
    <property type="molecule type" value="Genomic_DNA"/>
</dbReference>
<dbReference type="PANTHER" id="PTHR32089:SF112">
    <property type="entry name" value="LYSOZYME-LIKE PROTEIN-RELATED"/>
    <property type="match status" value="1"/>
</dbReference>
<feature type="compositionally biased region" description="Basic and acidic residues" evidence="7">
    <location>
        <begin position="29"/>
        <end position="68"/>
    </location>
</feature>